<keyword evidence="1" id="KW-0812">Transmembrane</keyword>
<accession>A0A2M7TAS5</accession>
<sequence length="58" mass="6437">MTNTQLGVLIGFILGVAWIAFGFSSVLLGIVFGAIGYFVGRVLDHQIDLQTYIQRYSR</sequence>
<proteinExistence type="predicted"/>
<dbReference type="RefSeq" id="WP_286677938.1">
    <property type="nucleotide sequence ID" value="NZ_MNXI01000046.1"/>
</dbReference>
<evidence type="ECO:0000313" key="2">
    <source>
        <dbReference type="EMBL" id="PIZ42090.1"/>
    </source>
</evidence>
<evidence type="ECO:0000313" key="3">
    <source>
        <dbReference type="Proteomes" id="UP000230956"/>
    </source>
</evidence>
<dbReference type="Proteomes" id="UP000230956">
    <property type="component" value="Unassembled WGS sequence"/>
</dbReference>
<dbReference type="Pfam" id="PF10031">
    <property type="entry name" value="DUF2273"/>
    <property type="match status" value="1"/>
</dbReference>
<protein>
    <recommendedName>
        <fullName evidence="4">DUF2273 domain-containing protein</fullName>
    </recommendedName>
</protein>
<dbReference type="InterPro" id="IPR018730">
    <property type="entry name" value="DUF2273"/>
</dbReference>
<dbReference type="EMBL" id="PFNG01000028">
    <property type="protein sequence ID" value="PIZ42090.1"/>
    <property type="molecule type" value="Genomic_DNA"/>
</dbReference>
<reference evidence="3" key="1">
    <citation type="submission" date="2017-09" db="EMBL/GenBank/DDBJ databases">
        <title>Depth-based differentiation of microbial function through sediment-hosted aquifers and enrichment of novel symbionts in the deep terrestrial subsurface.</title>
        <authorList>
            <person name="Probst A.J."/>
            <person name="Ladd B."/>
            <person name="Jarett J.K."/>
            <person name="Geller-Mcgrath D.E."/>
            <person name="Sieber C.M.K."/>
            <person name="Emerson J.B."/>
            <person name="Anantharaman K."/>
            <person name="Thomas B.C."/>
            <person name="Malmstrom R."/>
            <person name="Stieglmeier M."/>
            <person name="Klingl A."/>
            <person name="Woyke T."/>
            <person name="Ryan C.M."/>
            <person name="Banfield J.F."/>
        </authorList>
    </citation>
    <scope>NUCLEOTIDE SEQUENCE [LARGE SCALE GENOMIC DNA]</scope>
</reference>
<evidence type="ECO:0008006" key="4">
    <source>
        <dbReference type="Google" id="ProtNLM"/>
    </source>
</evidence>
<keyword evidence="1" id="KW-1133">Transmembrane helix</keyword>
<organism evidence="2 3">
    <name type="scientific">Candidatus Aquicultor secundus</name>
    <dbReference type="NCBI Taxonomy" id="1973895"/>
    <lineage>
        <taxon>Bacteria</taxon>
        <taxon>Bacillati</taxon>
        <taxon>Actinomycetota</taxon>
        <taxon>Candidatus Aquicultoria</taxon>
        <taxon>Candidatus Aquicultorales</taxon>
        <taxon>Candidatus Aquicultoraceae</taxon>
        <taxon>Candidatus Aquicultor</taxon>
    </lineage>
</organism>
<evidence type="ECO:0000256" key="1">
    <source>
        <dbReference type="SAM" id="Phobius"/>
    </source>
</evidence>
<keyword evidence="1" id="KW-0472">Membrane</keyword>
<gene>
    <name evidence="2" type="ORF">COY37_00970</name>
</gene>
<dbReference type="AlphaFoldDB" id="A0A2M7TAS5"/>
<feature type="transmembrane region" description="Helical" evidence="1">
    <location>
        <begin position="6"/>
        <end position="39"/>
    </location>
</feature>
<name>A0A2M7TAS5_9ACTN</name>
<comment type="caution">
    <text evidence="2">The sequence shown here is derived from an EMBL/GenBank/DDBJ whole genome shotgun (WGS) entry which is preliminary data.</text>
</comment>